<dbReference type="RefSeq" id="XP_062789377.1">
    <property type="nucleotide sequence ID" value="XM_062933326.1"/>
</dbReference>
<proteinExistence type="predicted"/>
<dbReference type="EMBL" id="CP141882">
    <property type="protein sequence ID" value="WRT64637.1"/>
    <property type="molecule type" value="Genomic_DNA"/>
</dbReference>
<feature type="compositionally biased region" description="Acidic residues" evidence="1">
    <location>
        <begin position="78"/>
        <end position="90"/>
    </location>
</feature>
<feature type="compositionally biased region" description="Acidic residues" evidence="1">
    <location>
        <begin position="214"/>
        <end position="241"/>
    </location>
</feature>
<evidence type="ECO:0008006" key="4">
    <source>
        <dbReference type="Google" id="ProtNLM"/>
    </source>
</evidence>
<feature type="compositionally biased region" description="Basic and acidic residues" evidence="1">
    <location>
        <begin position="17"/>
        <end position="26"/>
    </location>
</feature>
<feature type="region of interest" description="Disordered" evidence="1">
    <location>
        <begin position="177"/>
        <end position="197"/>
    </location>
</feature>
<feature type="compositionally biased region" description="Acidic residues" evidence="1">
    <location>
        <begin position="98"/>
        <end position="116"/>
    </location>
</feature>
<gene>
    <name evidence="2" type="ORF">IL334_001571</name>
</gene>
<dbReference type="Proteomes" id="UP001329825">
    <property type="component" value="Chromosome 2"/>
</dbReference>
<accession>A0ABZ1CTG2</accession>
<keyword evidence="3" id="KW-1185">Reference proteome</keyword>
<name>A0ABZ1CTG2_9TREE</name>
<feature type="compositionally biased region" description="Low complexity" evidence="1">
    <location>
        <begin position="7"/>
        <end position="16"/>
    </location>
</feature>
<sequence length="388" mass="42543">MSRPRRAAAIASSSRSVPKDDQRLDQDPEYLALSTKQKKNIDRAFQRGIRTLQGESRKRRKVDRKVEEADQGGNGGLVDEEPGGSTDEDAGGGFMINDNEEGDGGFMVEDDDDDADGGFLPDTEEPSSNQVPNRSSPPTPSAKKRIPLHLLPSLLTSLGLPSDEDVLAVFKASASGWKNDNDDVVASRRKRGDEVEGGVELKDFRAVCAAIMGPEEEGSNPDLDEDEDDEDTFELPEDESDLSSLSDSEYGEISSNKRSKGRSSNKVLSNDFADDGGEFTPKKRGKKSIKLDELGKAKLSSRQKELAKDIWEMLKPASQSSSTEPNRTKGYRSDVLGRDELKKSVRQLGEMWTDDEITDMITLFSSQHEGRGLTFDDFGGVMLRAGLV</sequence>
<organism evidence="2 3">
    <name type="scientific">Kwoniella shivajii</name>
    <dbReference type="NCBI Taxonomy" id="564305"/>
    <lineage>
        <taxon>Eukaryota</taxon>
        <taxon>Fungi</taxon>
        <taxon>Dikarya</taxon>
        <taxon>Basidiomycota</taxon>
        <taxon>Agaricomycotina</taxon>
        <taxon>Tremellomycetes</taxon>
        <taxon>Tremellales</taxon>
        <taxon>Cryptococcaceae</taxon>
        <taxon>Kwoniella</taxon>
    </lineage>
</organism>
<feature type="region of interest" description="Disordered" evidence="1">
    <location>
        <begin position="1"/>
        <end position="145"/>
    </location>
</feature>
<reference evidence="2 3" key="1">
    <citation type="submission" date="2024-01" db="EMBL/GenBank/DDBJ databases">
        <title>Comparative genomics of Cryptococcus and Kwoniella reveals pathogenesis evolution and contrasting modes of karyotype evolution via chromosome fusion or intercentromeric recombination.</title>
        <authorList>
            <person name="Coelho M.A."/>
            <person name="David-Palma M."/>
            <person name="Shea T."/>
            <person name="Bowers K."/>
            <person name="McGinley-Smith S."/>
            <person name="Mohammad A.W."/>
            <person name="Gnirke A."/>
            <person name="Yurkov A.M."/>
            <person name="Nowrousian M."/>
            <person name="Sun S."/>
            <person name="Cuomo C.A."/>
            <person name="Heitman J."/>
        </authorList>
    </citation>
    <scope>NUCLEOTIDE SEQUENCE [LARGE SCALE GENOMIC DNA]</scope>
    <source>
        <strain evidence="2">CBS 11374</strain>
    </source>
</reference>
<dbReference type="SUPFAM" id="SSF47473">
    <property type="entry name" value="EF-hand"/>
    <property type="match status" value="1"/>
</dbReference>
<evidence type="ECO:0000313" key="2">
    <source>
        <dbReference type="EMBL" id="WRT64637.1"/>
    </source>
</evidence>
<evidence type="ECO:0000256" key="1">
    <source>
        <dbReference type="SAM" id="MobiDB-lite"/>
    </source>
</evidence>
<dbReference type="InterPro" id="IPR011992">
    <property type="entry name" value="EF-hand-dom_pair"/>
</dbReference>
<evidence type="ECO:0000313" key="3">
    <source>
        <dbReference type="Proteomes" id="UP001329825"/>
    </source>
</evidence>
<feature type="region of interest" description="Disordered" evidence="1">
    <location>
        <begin position="209"/>
        <end position="287"/>
    </location>
</feature>
<protein>
    <recommendedName>
        <fullName evidence="4">Ribosome assembly protein 3</fullName>
    </recommendedName>
</protein>
<dbReference type="GeneID" id="87953702"/>